<proteinExistence type="predicted"/>
<evidence type="ECO:0000313" key="1">
    <source>
        <dbReference type="EMBL" id="MBB6471429.1"/>
    </source>
</evidence>
<comment type="caution">
    <text evidence="1">The sequence shown here is derived from an EMBL/GenBank/DDBJ whole genome shotgun (WGS) entry which is preliminary data.</text>
</comment>
<dbReference type="AlphaFoldDB" id="A0A7X0IBH5"/>
<sequence length="62" mass="6524">MQGIGDQNGSHLDDLTGLAHPLSWFEANMGSASLRGQGLYLAKEAAPHLSIKSGSEIKQSVC</sequence>
<gene>
    <name evidence="1" type="ORF">BJ992_000860</name>
</gene>
<protein>
    <submittedName>
        <fullName evidence="1">Uncharacterized protein</fullName>
    </submittedName>
</protein>
<evidence type="ECO:0000313" key="2">
    <source>
        <dbReference type="Proteomes" id="UP000555564"/>
    </source>
</evidence>
<organism evidence="1 2">
    <name type="scientific">Sphaerisporangium rubeum</name>
    <dbReference type="NCBI Taxonomy" id="321317"/>
    <lineage>
        <taxon>Bacteria</taxon>
        <taxon>Bacillati</taxon>
        <taxon>Actinomycetota</taxon>
        <taxon>Actinomycetes</taxon>
        <taxon>Streptosporangiales</taxon>
        <taxon>Streptosporangiaceae</taxon>
        <taxon>Sphaerisporangium</taxon>
    </lineage>
</organism>
<dbReference type="EMBL" id="JACHIU010000001">
    <property type="protein sequence ID" value="MBB6471429.1"/>
    <property type="molecule type" value="Genomic_DNA"/>
</dbReference>
<keyword evidence="2" id="KW-1185">Reference proteome</keyword>
<name>A0A7X0IBH5_9ACTN</name>
<dbReference type="Proteomes" id="UP000555564">
    <property type="component" value="Unassembled WGS sequence"/>
</dbReference>
<accession>A0A7X0IBH5</accession>
<reference evidence="1 2" key="1">
    <citation type="submission" date="2020-08" db="EMBL/GenBank/DDBJ databases">
        <title>Sequencing the genomes of 1000 actinobacteria strains.</title>
        <authorList>
            <person name="Klenk H.-P."/>
        </authorList>
    </citation>
    <scope>NUCLEOTIDE SEQUENCE [LARGE SCALE GENOMIC DNA]</scope>
    <source>
        <strain evidence="1 2">DSM 44936</strain>
    </source>
</reference>